<keyword evidence="1" id="KW-1133">Transmembrane helix</keyword>
<dbReference type="OrthoDB" id="2535105at2759"/>
<dbReference type="KEGG" id="pco:PHACADRAFT_211768"/>
<gene>
    <name evidence="3" type="ORF">PHACADRAFT_211768</name>
</gene>
<dbReference type="InterPro" id="IPR045339">
    <property type="entry name" value="DUF6534"/>
</dbReference>
<dbReference type="GeneID" id="18913151"/>
<feature type="transmembrane region" description="Helical" evidence="1">
    <location>
        <begin position="224"/>
        <end position="247"/>
    </location>
</feature>
<dbReference type="HOGENOM" id="CLU_046025_5_4_1"/>
<dbReference type="PANTHER" id="PTHR40465:SF1">
    <property type="entry name" value="DUF6534 DOMAIN-CONTAINING PROTEIN"/>
    <property type="match status" value="1"/>
</dbReference>
<dbReference type="InParanoid" id="K5W0W3"/>
<evidence type="ECO:0000313" key="4">
    <source>
        <dbReference type="Proteomes" id="UP000008370"/>
    </source>
</evidence>
<dbReference type="RefSeq" id="XP_007398862.1">
    <property type="nucleotide sequence ID" value="XM_007398800.1"/>
</dbReference>
<dbReference type="PANTHER" id="PTHR40465">
    <property type="entry name" value="CHROMOSOME 1, WHOLE GENOME SHOTGUN SEQUENCE"/>
    <property type="match status" value="1"/>
</dbReference>
<feature type="transmembrane region" description="Helical" evidence="1">
    <location>
        <begin position="168"/>
        <end position="192"/>
    </location>
</feature>
<evidence type="ECO:0000313" key="3">
    <source>
        <dbReference type="EMBL" id="EKM52519.1"/>
    </source>
</evidence>
<keyword evidence="4" id="KW-1185">Reference proteome</keyword>
<organism evidence="3 4">
    <name type="scientific">Phanerochaete carnosa (strain HHB-10118-sp)</name>
    <name type="common">White-rot fungus</name>
    <name type="synonym">Peniophora carnosa</name>
    <dbReference type="NCBI Taxonomy" id="650164"/>
    <lineage>
        <taxon>Eukaryota</taxon>
        <taxon>Fungi</taxon>
        <taxon>Dikarya</taxon>
        <taxon>Basidiomycota</taxon>
        <taxon>Agaricomycotina</taxon>
        <taxon>Agaricomycetes</taxon>
        <taxon>Polyporales</taxon>
        <taxon>Phanerochaetaceae</taxon>
        <taxon>Phanerochaete</taxon>
    </lineage>
</organism>
<feature type="transmembrane region" description="Helical" evidence="1">
    <location>
        <begin position="126"/>
        <end position="148"/>
    </location>
</feature>
<name>K5W0W3_PHACS</name>
<protein>
    <recommendedName>
        <fullName evidence="2">DUF6534 domain-containing protein</fullName>
    </recommendedName>
</protein>
<keyword evidence="1" id="KW-0472">Membrane</keyword>
<dbReference type="STRING" id="650164.K5W0W3"/>
<dbReference type="AlphaFoldDB" id="K5W0W3"/>
<evidence type="ECO:0000259" key="2">
    <source>
        <dbReference type="Pfam" id="PF20152"/>
    </source>
</evidence>
<keyword evidence="1" id="KW-0812">Transmembrane</keyword>
<dbReference type="EMBL" id="JH930475">
    <property type="protein sequence ID" value="EKM52519.1"/>
    <property type="molecule type" value="Genomic_DNA"/>
</dbReference>
<dbReference type="Pfam" id="PF20152">
    <property type="entry name" value="DUF6534"/>
    <property type="match status" value="1"/>
</dbReference>
<feature type="transmembrane region" description="Helical" evidence="1">
    <location>
        <begin position="15"/>
        <end position="40"/>
    </location>
</feature>
<feature type="transmembrane region" description="Helical" evidence="1">
    <location>
        <begin position="95"/>
        <end position="114"/>
    </location>
</feature>
<dbReference type="Proteomes" id="UP000008370">
    <property type="component" value="Unassembled WGS sequence"/>
</dbReference>
<feature type="domain" description="DUF6534" evidence="2">
    <location>
        <begin position="178"/>
        <end position="281"/>
    </location>
</feature>
<evidence type="ECO:0000256" key="1">
    <source>
        <dbReference type="SAM" id="Phobius"/>
    </source>
</evidence>
<proteinExistence type="predicted"/>
<accession>K5W0W3</accession>
<sequence>MAPVLELGSILNETLGAIVIGGFVNSILYGILVLQTYIFLLQMRKDKLLLRLSVWTLFIMNTLHLICIIHALYFYTVTNFADFSVLLSIIPWSGPMVILLTTTTAVLVQAWFIFRVWKLSDGNTLLVASLIIGCVIVLGWTDFTGVATALSVKLFQLSTFIGFANVGWLFFFALGTNIVEDLVIAIALCFYIHRMRSHILRYVSFHVLIPPILAESILRSSSVVNILMVYMVNTGLLTSLLCVAIVITRACWPDTFIFFGLSLPLSNLYSNALLGSLNARDWFQNSFQKAAQAITIRLANSSEGSEVATPSLPTTTAAVPQLSGSCGSESA</sequence>
<reference evidence="3 4" key="1">
    <citation type="journal article" date="2012" name="BMC Genomics">
        <title>Comparative genomics of the white-rot fungi, Phanerochaete carnosa and P. chrysosporium, to elucidate the genetic basis of the distinct wood types they colonize.</title>
        <authorList>
            <person name="Suzuki H."/>
            <person name="MacDonald J."/>
            <person name="Syed K."/>
            <person name="Salamov A."/>
            <person name="Hori C."/>
            <person name="Aerts A."/>
            <person name="Henrissat B."/>
            <person name="Wiebenga A."/>
            <person name="vanKuyk P.A."/>
            <person name="Barry K."/>
            <person name="Lindquist E."/>
            <person name="LaButti K."/>
            <person name="Lapidus A."/>
            <person name="Lucas S."/>
            <person name="Coutinho P."/>
            <person name="Gong Y."/>
            <person name="Samejima M."/>
            <person name="Mahadevan R."/>
            <person name="Abou-Zaid M."/>
            <person name="de Vries R.P."/>
            <person name="Igarashi K."/>
            <person name="Yadav J.S."/>
            <person name="Grigoriev I.V."/>
            <person name="Master E.R."/>
        </authorList>
    </citation>
    <scope>NUCLEOTIDE SEQUENCE [LARGE SCALE GENOMIC DNA]</scope>
    <source>
        <strain evidence="3 4">HHB-10118-sp</strain>
    </source>
</reference>
<feature type="transmembrane region" description="Helical" evidence="1">
    <location>
        <begin position="52"/>
        <end position="75"/>
    </location>
</feature>